<proteinExistence type="inferred from homology"/>
<evidence type="ECO:0000256" key="1">
    <source>
        <dbReference type="ARBA" id="ARBA00011046"/>
    </source>
</evidence>
<comment type="similarity">
    <text evidence="1">Belongs to the BlaI transcriptional regulatory family.</text>
</comment>
<sequence length="144" mass="16684">MKKNIPYLFPMEYEMMMVFWNSDKPLTAVDLMECRKEGSWSKNSTHPLIRTLLEKGFLEVCGTQKSGKVNSRLFVPAISMEEYLSSQVSEVYENKKSKFNIGYFMASLLGDDSANDEKIINDLEEWIKKRQNGLEDNDNHGKEN</sequence>
<gene>
    <name evidence="5" type="ORF">SAMN02745138_03503</name>
</gene>
<dbReference type="RefSeq" id="WP_072853867.1">
    <property type="nucleotide sequence ID" value="NZ_FRAH01000118.1"/>
</dbReference>
<evidence type="ECO:0000256" key="2">
    <source>
        <dbReference type="ARBA" id="ARBA00023015"/>
    </source>
</evidence>
<dbReference type="InterPro" id="IPR005650">
    <property type="entry name" value="BlaI_family"/>
</dbReference>
<dbReference type="Pfam" id="PF03965">
    <property type="entry name" value="Penicillinase_R"/>
    <property type="match status" value="1"/>
</dbReference>
<dbReference type="InterPro" id="IPR036388">
    <property type="entry name" value="WH-like_DNA-bd_sf"/>
</dbReference>
<evidence type="ECO:0000313" key="5">
    <source>
        <dbReference type="EMBL" id="SHL48960.1"/>
    </source>
</evidence>
<dbReference type="GO" id="GO:0003677">
    <property type="term" value="F:DNA binding"/>
    <property type="evidence" value="ECO:0007669"/>
    <property type="project" value="UniProtKB-KW"/>
</dbReference>
<keyword evidence="2" id="KW-0805">Transcription regulation</keyword>
<dbReference type="GO" id="GO:0045892">
    <property type="term" value="P:negative regulation of DNA-templated transcription"/>
    <property type="evidence" value="ECO:0007669"/>
    <property type="project" value="InterPro"/>
</dbReference>
<reference evidence="5 6" key="1">
    <citation type="submission" date="2016-11" db="EMBL/GenBank/DDBJ databases">
        <authorList>
            <person name="Jaros S."/>
            <person name="Januszkiewicz K."/>
            <person name="Wedrychowicz H."/>
        </authorList>
    </citation>
    <scope>NUCLEOTIDE SEQUENCE [LARGE SCALE GENOMIC DNA]</scope>
    <source>
        <strain evidence="5 6">DSM 14214</strain>
    </source>
</reference>
<keyword evidence="6" id="KW-1185">Reference proteome</keyword>
<dbReference type="AlphaFoldDB" id="A0A1M7B1U8"/>
<keyword evidence="3" id="KW-0238">DNA-binding</keyword>
<dbReference type="Gene3D" id="1.10.10.10">
    <property type="entry name" value="Winged helix-like DNA-binding domain superfamily/Winged helix DNA-binding domain"/>
    <property type="match status" value="1"/>
</dbReference>
<dbReference type="EMBL" id="FRAH01000118">
    <property type="protein sequence ID" value="SHL48960.1"/>
    <property type="molecule type" value="Genomic_DNA"/>
</dbReference>
<keyword evidence="4" id="KW-0804">Transcription</keyword>
<evidence type="ECO:0000256" key="3">
    <source>
        <dbReference type="ARBA" id="ARBA00023125"/>
    </source>
</evidence>
<organism evidence="5 6">
    <name type="scientific">Anaerotignum lactatifermentans DSM 14214</name>
    <dbReference type="NCBI Taxonomy" id="1121323"/>
    <lineage>
        <taxon>Bacteria</taxon>
        <taxon>Bacillati</taxon>
        <taxon>Bacillota</taxon>
        <taxon>Clostridia</taxon>
        <taxon>Lachnospirales</taxon>
        <taxon>Anaerotignaceae</taxon>
        <taxon>Anaerotignum</taxon>
    </lineage>
</organism>
<dbReference type="Proteomes" id="UP000183975">
    <property type="component" value="Unassembled WGS sequence"/>
</dbReference>
<dbReference type="SUPFAM" id="SSF46785">
    <property type="entry name" value="Winged helix' DNA-binding domain"/>
    <property type="match status" value="1"/>
</dbReference>
<dbReference type="InterPro" id="IPR036390">
    <property type="entry name" value="WH_DNA-bd_sf"/>
</dbReference>
<protein>
    <submittedName>
        <fullName evidence="5">Penicillinase repressor</fullName>
    </submittedName>
</protein>
<evidence type="ECO:0000313" key="6">
    <source>
        <dbReference type="Proteomes" id="UP000183975"/>
    </source>
</evidence>
<accession>A0A1M7B1U8</accession>
<dbReference type="OrthoDB" id="2003001at2"/>
<evidence type="ECO:0000256" key="4">
    <source>
        <dbReference type="ARBA" id="ARBA00023163"/>
    </source>
</evidence>
<name>A0A1M7B1U8_9FIRM</name>